<dbReference type="InterPro" id="IPR021215">
    <property type="entry name" value="DUF2752"/>
</dbReference>
<keyword evidence="3" id="KW-1185">Reference proteome</keyword>
<evidence type="ECO:0000256" key="1">
    <source>
        <dbReference type="SAM" id="Phobius"/>
    </source>
</evidence>
<reference evidence="2" key="1">
    <citation type="submission" date="2021-04" db="EMBL/GenBank/DDBJ databases">
        <authorList>
            <person name="Hartkoorn R.C."/>
            <person name="Beaudoing E."/>
            <person name="Hot D."/>
        </authorList>
    </citation>
    <scope>NUCLEOTIDE SEQUENCE</scope>
    <source>
        <strain evidence="2">NRRL B-16292</strain>
    </source>
</reference>
<evidence type="ECO:0000313" key="2">
    <source>
        <dbReference type="EMBL" id="UWP84197.1"/>
    </source>
</evidence>
<accession>A0ABY5W2M7</accession>
<feature type="transmembrane region" description="Helical" evidence="1">
    <location>
        <begin position="114"/>
        <end position="133"/>
    </location>
</feature>
<dbReference type="Pfam" id="PF10825">
    <property type="entry name" value="DUF2752"/>
    <property type="match status" value="1"/>
</dbReference>
<name>A0ABY5W2M7_9ACTN</name>
<reference evidence="2" key="2">
    <citation type="submission" date="2022-09" db="EMBL/GenBank/DDBJ databases">
        <title>Biosynthetic gene clusters of Dactylosporangioum fulvum.</title>
        <authorList>
            <person name="Caradec T."/>
        </authorList>
    </citation>
    <scope>NUCLEOTIDE SEQUENCE</scope>
    <source>
        <strain evidence="2">NRRL B-16292</strain>
    </source>
</reference>
<evidence type="ECO:0000313" key="3">
    <source>
        <dbReference type="Proteomes" id="UP001059617"/>
    </source>
</evidence>
<organism evidence="2 3">
    <name type="scientific">Dactylosporangium fulvum</name>
    <dbReference type="NCBI Taxonomy" id="53359"/>
    <lineage>
        <taxon>Bacteria</taxon>
        <taxon>Bacillati</taxon>
        <taxon>Actinomycetota</taxon>
        <taxon>Actinomycetes</taxon>
        <taxon>Micromonosporales</taxon>
        <taxon>Micromonosporaceae</taxon>
        <taxon>Dactylosporangium</taxon>
    </lineage>
</organism>
<feature type="transmembrane region" description="Helical" evidence="1">
    <location>
        <begin position="48"/>
        <end position="70"/>
    </location>
</feature>
<protein>
    <submittedName>
        <fullName evidence="2">DUF2752 domain-containing protein</fullName>
    </submittedName>
</protein>
<sequence length="182" mass="19603">MTSSLPAALTVAQPAAPVADETAPPPPVYHYAYQPPPKGRFQRLIDRLPAWSGPAGVGALIGGGVAYTLLMNPTRAGATDPPTCIVKLLTGFDCPGCGGTRAAWYMLHGDIPAAAHHHAPLLFAAPFLAYLYVSWTVNKLNLPFKLPVLRISNRALVGFLVAWLAFSVLRNLPWAPFTWFFV</sequence>
<keyword evidence="1" id="KW-1133">Transmembrane helix</keyword>
<dbReference type="Proteomes" id="UP001059617">
    <property type="component" value="Chromosome"/>
</dbReference>
<feature type="transmembrane region" description="Helical" evidence="1">
    <location>
        <begin position="154"/>
        <end position="172"/>
    </location>
</feature>
<proteinExistence type="predicted"/>
<keyword evidence="1" id="KW-0472">Membrane</keyword>
<dbReference type="EMBL" id="CP073720">
    <property type="protein sequence ID" value="UWP84197.1"/>
    <property type="molecule type" value="Genomic_DNA"/>
</dbReference>
<gene>
    <name evidence="2" type="ORF">Dfulv_08150</name>
</gene>
<keyword evidence="1" id="KW-0812">Transmembrane</keyword>